<dbReference type="PANTHER" id="PTHR11405">
    <property type="entry name" value="CARBAMOYLTRANSFERASE FAMILY MEMBER"/>
    <property type="match status" value="1"/>
</dbReference>
<comment type="caution">
    <text evidence="5">The sequence shown here is derived from an EMBL/GenBank/DDBJ whole genome shotgun (WGS) entry which is preliminary data.</text>
</comment>
<dbReference type="GO" id="GO:0005524">
    <property type="term" value="F:ATP binding"/>
    <property type="evidence" value="ECO:0007669"/>
    <property type="project" value="UniProtKB-KW"/>
</dbReference>
<evidence type="ECO:0000313" key="6">
    <source>
        <dbReference type="Proteomes" id="UP001152320"/>
    </source>
</evidence>
<protein>
    <submittedName>
        <fullName evidence="5">Carbamoyl-phosphate synthase [ammonia], mitochondrial</fullName>
    </submittedName>
</protein>
<dbReference type="EMBL" id="JAIZAY010000370">
    <property type="protein sequence ID" value="KAJ8018433.1"/>
    <property type="molecule type" value="Genomic_DNA"/>
</dbReference>
<dbReference type="SUPFAM" id="SSF56059">
    <property type="entry name" value="Glutathione synthetase ATP-binding domain-like"/>
    <property type="match status" value="1"/>
</dbReference>
<sequence length="77" mass="8402">MVVCHAITEHVENAGVHSGDATLILPPNTISSEAIEKIKYATQKVAGRFQISGPFSMQFVAKENDVMVNECNLRASR</sequence>
<name>A0A9Q0Y9H3_HOLLE</name>
<dbReference type="GO" id="GO:0005737">
    <property type="term" value="C:cytoplasm"/>
    <property type="evidence" value="ECO:0007669"/>
    <property type="project" value="TreeGrafter"/>
</dbReference>
<dbReference type="Proteomes" id="UP001152320">
    <property type="component" value="Unassembled WGS sequence"/>
</dbReference>
<dbReference type="Gene3D" id="3.30.470.20">
    <property type="entry name" value="ATP-grasp fold, B domain"/>
    <property type="match status" value="1"/>
</dbReference>
<reference evidence="5" key="1">
    <citation type="submission" date="2021-10" db="EMBL/GenBank/DDBJ databases">
        <title>Tropical sea cucumber genome reveals ecological adaptation and Cuvierian tubules defense mechanism.</title>
        <authorList>
            <person name="Chen T."/>
        </authorList>
    </citation>
    <scope>NUCLEOTIDE SEQUENCE</scope>
    <source>
        <strain evidence="5">Nanhai2018</strain>
        <tissue evidence="5">Muscle</tissue>
    </source>
</reference>
<dbReference type="PROSITE" id="PS00867">
    <property type="entry name" value="CPSASE_2"/>
    <property type="match status" value="1"/>
</dbReference>
<dbReference type="OrthoDB" id="8764811at2759"/>
<keyword evidence="6" id="KW-1185">Reference proteome</keyword>
<evidence type="ECO:0000256" key="2">
    <source>
        <dbReference type="ARBA" id="ARBA00022741"/>
    </source>
</evidence>
<dbReference type="GO" id="GO:0004088">
    <property type="term" value="F:carbamoyl-phosphate synthase (glutamine-hydrolyzing) activity"/>
    <property type="evidence" value="ECO:0007669"/>
    <property type="project" value="TreeGrafter"/>
</dbReference>
<evidence type="ECO:0000259" key="4">
    <source>
        <dbReference type="PROSITE" id="PS00867"/>
    </source>
</evidence>
<dbReference type="PANTHER" id="PTHR11405:SF53">
    <property type="entry name" value="CARBAMOYL-PHOSPHATE SYNTHASE [AMMONIA], MITOCHONDRIAL"/>
    <property type="match status" value="1"/>
</dbReference>
<gene>
    <name evidence="5" type="ORF">HOLleu_43587</name>
</gene>
<evidence type="ECO:0000256" key="3">
    <source>
        <dbReference type="ARBA" id="ARBA00022840"/>
    </source>
</evidence>
<dbReference type="GO" id="GO:0006541">
    <property type="term" value="P:glutamine metabolic process"/>
    <property type="evidence" value="ECO:0007669"/>
    <property type="project" value="TreeGrafter"/>
</dbReference>
<dbReference type="InterPro" id="IPR005479">
    <property type="entry name" value="CPAse_ATP-bd"/>
</dbReference>
<keyword evidence="3" id="KW-0067">ATP-binding</keyword>
<evidence type="ECO:0000313" key="5">
    <source>
        <dbReference type="EMBL" id="KAJ8018433.1"/>
    </source>
</evidence>
<organism evidence="5 6">
    <name type="scientific">Holothuria leucospilota</name>
    <name type="common">Black long sea cucumber</name>
    <name type="synonym">Mertensiothuria leucospilota</name>
    <dbReference type="NCBI Taxonomy" id="206669"/>
    <lineage>
        <taxon>Eukaryota</taxon>
        <taxon>Metazoa</taxon>
        <taxon>Echinodermata</taxon>
        <taxon>Eleutherozoa</taxon>
        <taxon>Echinozoa</taxon>
        <taxon>Holothuroidea</taxon>
        <taxon>Aspidochirotacea</taxon>
        <taxon>Aspidochirotida</taxon>
        <taxon>Holothuriidae</taxon>
        <taxon>Holothuria</taxon>
    </lineage>
</organism>
<evidence type="ECO:0000256" key="1">
    <source>
        <dbReference type="ARBA" id="ARBA00022598"/>
    </source>
</evidence>
<dbReference type="AlphaFoldDB" id="A0A9Q0Y9H3"/>
<proteinExistence type="predicted"/>
<keyword evidence="2" id="KW-0547">Nucleotide-binding</keyword>
<accession>A0A9Q0Y9H3</accession>
<feature type="domain" description="Carbamoyl phosphate synthase ATP-binding" evidence="4">
    <location>
        <begin position="68"/>
        <end position="75"/>
    </location>
</feature>
<keyword evidence="1" id="KW-0436">Ligase</keyword>